<dbReference type="HOGENOM" id="CLU_048013_0_0_1"/>
<dbReference type="EMBL" id="KL197721">
    <property type="protein sequence ID" value="KDQ56717.1"/>
    <property type="molecule type" value="Genomic_DNA"/>
</dbReference>
<gene>
    <name evidence="2" type="ORF">JAAARDRAFT_194689</name>
</gene>
<dbReference type="AlphaFoldDB" id="A0A067PZN0"/>
<evidence type="ECO:0000313" key="2">
    <source>
        <dbReference type="EMBL" id="KDQ56717.1"/>
    </source>
</evidence>
<accession>A0A067PZN0</accession>
<dbReference type="InterPro" id="IPR015797">
    <property type="entry name" value="NUDIX_hydrolase-like_dom_sf"/>
</dbReference>
<dbReference type="InterPro" id="IPR000086">
    <property type="entry name" value="NUDIX_hydrolase_dom"/>
</dbReference>
<dbReference type="SUPFAM" id="SSF55811">
    <property type="entry name" value="Nudix"/>
    <property type="match status" value="1"/>
</dbReference>
<dbReference type="FunFam" id="3.90.79.10:FF:000019">
    <property type="entry name" value="Thiamin pyrophosphokinase, putative"/>
    <property type="match status" value="1"/>
</dbReference>
<dbReference type="PROSITE" id="PS51462">
    <property type="entry name" value="NUDIX"/>
    <property type="match status" value="1"/>
</dbReference>
<keyword evidence="3" id="KW-1185">Reference proteome</keyword>
<proteinExistence type="predicted"/>
<dbReference type="STRING" id="933084.A0A067PZN0"/>
<feature type="domain" description="Nudix hydrolase" evidence="1">
    <location>
        <begin position="176"/>
        <end position="324"/>
    </location>
</feature>
<dbReference type="Gene3D" id="3.90.79.10">
    <property type="entry name" value="Nucleoside Triphosphate Pyrophosphohydrolase"/>
    <property type="match status" value="1"/>
</dbReference>
<reference evidence="3" key="1">
    <citation type="journal article" date="2014" name="Proc. Natl. Acad. Sci. U.S.A.">
        <title>Extensive sampling of basidiomycete genomes demonstrates inadequacy of the white-rot/brown-rot paradigm for wood decay fungi.</title>
        <authorList>
            <person name="Riley R."/>
            <person name="Salamov A.A."/>
            <person name="Brown D.W."/>
            <person name="Nagy L.G."/>
            <person name="Floudas D."/>
            <person name="Held B.W."/>
            <person name="Levasseur A."/>
            <person name="Lombard V."/>
            <person name="Morin E."/>
            <person name="Otillar R."/>
            <person name="Lindquist E.A."/>
            <person name="Sun H."/>
            <person name="LaButti K.M."/>
            <person name="Schmutz J."/>
            <person name="Jabbour D."/>
            <person name="Luo H."/>
            <person name="Baker S.E."/>
            <person name="Pisabarro A.G."/>
            <person name="Walton J.D."/>
            <person name="Blanchette R.A."/>
            <person name="Henrissat B."/>
            <person name="Martin F."/>
            <person name="Cullen D."/>
            <person name="Hibbett D.S."/>
            <person name="Grigoriev I.V."/>
        </authorList>
    </citation>
    <scope>NUCLEOTIDE SEQUENCE [LARGE SCALE GENOMIC DNA]</scope>
    <source>
        <strain evidence="3">MUCL 33604</strain>
    </source>
</reference>
<dbReference type="PANTHER" id="PTHR13622">
    <property type="entry name" value="THIAMIN PYROPHOSPHOKINASE"/>
    <property type="match status" value="1"/>
</dbReference>
<evidence type="ECO:0000313" key="3">
    <source>
        <dbReference type="Proteomes" id="UP000027265"/>
    </source>
</evidence>
<dbReference type="Proteomes" id="UP000027265">
    <property type="component" value="Unassembled WGS sequence"/>
</dbReference>
<dbReference type="Pfam" id="PF00293">
    <property type="entry name" value="NUDIX"/>
    <property type="match status" value="1"/>
</dbReference>
<dbReference type="GO" id="GO:0044715">
    <property type="term" value="F:8-oxo-dGDP phosphatase activity"/>
    <property type="evidence" value="ECO:0007669"/>
    <property type="project" value="TreeGrafter"/>
</dbReference>
<evidence type="ECO:0000259" key="1">
    <source>
        <dbReference type="PROSITE" id="PS51462"/>
    </source>
</evidence>
<name>A0A067PZN0_9AGAM</name>
<organism evidence="2 3">
    <name type="scientific">Jaapia argillacea MUCL 33604</name>
    <dbReference type="NCBI Taxonomy" id="933084"/>
    <lineage>
        <taxon>Eukaryota</taxon>
        <taxon>Fungi</taxon>
        <taxon>Dikarya</taxon>
        <taxon>Basidiomycota</taxon>
        <taxon>Agaricomycotina</taxon>
        <taxon>Agaricomycetes</taxon>
        <taxon>Agaricomycetidae</taxon>
        <taxon>Jaapiales</taxon>
        <taxon>Jaapiaceae</taxon>
        <taxon>Jaapia</taxon>
    </lineage>
</organism>
<dbReference type="PANTHER" id="PTHR13622:SF8">
    <property type="entry name" value="THIAMIN PYROPHOSPHOKINASE 1"/>
    <property type="match status" value="1"/>
</dbReference>
<protein>
    <recommendedName>
        <fullName evidence="1">Nudix hydrolase domain-containing protein</fullName>
    </recommendedName>
</protein>
<sequence>MSPSNPLSRPQPSKKAFTFIDLIDLADNFSLSSVSPNDTLVPFYLAPSRSSPVIGLLRPSIVAKLREEHESTQRHGGPAAWHFSSPFSTPDLFVSFASPTFTPAQRTAIMKNLCERWRDTGFQPNIIGPSKWRDELYPIYRDPFGAAYVKWDGWETRGEENWAFDMERSACALFGVVTYGVHMTVYREAVEGESEGVKIWVPTRAKTKPTWPGYLDNTVAGGITSGMSMFESIVKEAMEEASIEESIVRKYAKSVGGVSYFFMTSQGWLQPEVEYVYDLKIPAGVEFEPKPSDGEVECFELLSLDEVTSRMHAGLFKPNCAIVIIDFMIRHGHVTPDNEPDYMSILTRLHGRFEYDRWGMCSL</sequence>
<dbReference type="InParanoid" id="A0A067PZN0"/>
<dbReference type="CDD" id="cd03676">
    <property type="entry name" value="NUDIX_Tnr3_like"/>
    <property type="match status" value="1"/>
</dbReference>
<dbReference type="OrthoDB" id="10261522at2759"/>